<feature type="non-terminal residue" evidence="1">
    <location>
        <position position="1"/>
    </location>
</feature>
<proteinExistence type="predicted"/>
<dbReference type="EMBL" id="UINC01134457">
    <property type="protein sequence ID" value="SVD18013.1"/>
    <property type="molecule type" value="Genomic_DNA"/>
</dbReference>
<reference evidence="1" key="1">
    <citation type="submission" date="2018-05" db="EMBL/GenBank/DDBJ databases">
        <authorList>
            <person name="Lanie J.A."/>
            <person name="Ng W.-L."/>
            <person name="Kazmierczak K.M."/>
            <person name="Andrzejewski T.M."/>
            <person name="Davidsen T.M."/>
            <person name="Wayne K.J."/>
            <person name="Tettelin H."/>
            <person name="Glass J.I."/>
            <person name="Rusch D."/>
            <person name="Podicherti R."/>
            <person name="Tsui H.-C.T."/>
            <person name="Winkler M.E."/>
        </authorList>
    </citation>
    <scope>NUCLEOTIDE SEQUENCE</scope>
</reference>
<organism evidence="1">
    <name type="scientific">marine metagenome</name>
    <dbReference type="NCBI Taxonomy" id="408172"/>
    <lineage>
        <taxon>unclassified sequences</taxon>
        <taxon>metagenomes</taxon>
        <taxon>ecological metagenomes</taxon>
    </lineage>
</organism>
<gene>
    <name evidence="1" type="ORF">METZ01_LOCUS370867</name>
</gene>
<name>A0A382T7M6_9ZZZZ</name>
<protein>
    <submittedName>
        <fullName evidence="1">Uncharacterized protein</fullName>
    </submittedName>
</protein>
<feature type="non-terminal residue" evidence="1">
    <location>
        <position position="304"/>
    </location>
</feature>
<dbReference type="AlphaFoldDB" id="A0A382T7M6"/>
<sequence>KYHAIRRIIKGTIKNLEDSGRALYDVLKDTKQADVIYQYFITKGANPRLITDRAERAAAIEAKEKIDAIGKELVDKKLMRESTRLEHEGQYLPQVYLKYLLGEDNFRRATTRGGVGIDMKYLIARKDISEGVKKLIMGQIKDPAYLASKATTVPLKDMAILDWLGHIAANPNWVVPKTMVKFDTLGTMRKFAEDQKLSKEILDTLELKDTKAVNVSAYWLSNEAARIRKMRESMVLTKEEGEILTDLTTKMDETAEEVSGQTYNTSEYRTVPESPKYGMLAGIAVRKEIYDDILLGFSNDEQEH</sequence>
<evidence type="ECO:0000313" key="1">
    <source>
        <dbReference type="EMBL" id="SVD18013.1"/>
    </source>
</evidence>
<accession>A0A382T7M6</accession>